<dbReference type="InterPro" id="IPR036412">
    <property type="entry name" value="HAD-like_sf"/>
</dbReference>
<dbReference type="PANTHER" id="PTHR10000">
    <property type="entry name" value="PHOSPHOSERINE PHOSPHATASE"/>
    <property type="match status" value="1"/>
</dbReference>
<dbReference type="SFLD" id="SFLDG01140">
    <property type="entry name" value="C2.B:_Phosphomannomutase_and_P"/>
    <property type="match status" value="1"/>
</dbReference>
<dbReference type="PROSITE" id="PS01229">
    <property type="entry name" value="COF_2"/>
    <property type="match status" value="1"/>
</dbReference>
<accession>A0ABV6GG50</accession>
<dbReference type="EMBL" id="JBHLVO010000008">
    <property type="protein sequence ID" value="MFC0272154.1"/>
    <property type="molecule type" value="Genomic_DNA"/>
</dbReference>
<comment type="caution">
    <text evidence="1">The sequence shown here is derived from an EMBL/GenBank/DDBJ whole genome shotgun (WGS) entry which is preliminary data.</text>
</comment>
<keyword evidence="1" id="KW-0378">Hydrolase</keyword>
<dbReference type="SFLD" id="SFLDG01144">
    <property type="entry name" value="C2.B.4:_PGP_Like"/>
    <property type="match status" value="1"/>
</dbReference>
<evidence type="ECO:0000313" key="1">
    <source>
        <dbReference type="EMBL" id="MFC0272154.1"/>
    </source>
</evidence>
<dbReference type="NCBIfam" id="TIGR01484">
    <property type="entry name" value="HAD-SF-IIB"/>
    <property type="match status" value="1"/>
</dbReference>
<dbReference type="NCBIfam" id="TIGR00099">
    <property type="entry name" value="Cof-subfamily"/>
    <property type="match status" value="1"/>
</dbReference>
<reference evidence="1 2" key="1">
    <citation type="submission" date="2024-09" db="EMBL/GenBank/DDBJ databases">
        <authorList>
            <person name="Sun Q."/>
            <person name="Mori K."/>
        </authorList>
    </citation>
    <scope>NUCLEOTIDE SEQUENCE [LARGE SCALE GENOMIC DNA]</scope>
    <source>
        <strain evidence="1 2">CCM 7228</strain>
    </source>
</reference>
<dbReference type="Gene3D" id="3.40.50.1000">
    <property type="entry name" value="HAD superfamily/HAD-like"/>
    <property type="match status" value="1"/>
</dbReference>
<proteinExistence type="predicted"/>
<organism evidence="1 2">
    <name type="scientific">Metabacillus herbersteinensis</name>
    <dbReference type="NCBI Taxonomy" id="283816"/>
    <lineage>
        <taxon>Bacteria</taxon>
        <taxon>Bacillati</taxon>
        <taxon>Bacillota</taxon>
        <taxon>Bacilli</taxon>
        <taxon>Bacillales</taxon>
        <taxon>Bacillaceae</taxon>
        <taxon>Metabacillus</taxon>
    </lineage>
</organism>
<dbReference type="Pfam" id="PF08282">
    <property type="entry name" value="Hydrolase_3"/>
    <property type="match status" value="1"/>
</dbReference>
<dbReference type="SUPFAM" id="SSF56784">
    <property type="entry name" value="HAD-like"/>
    <property type="match status" value="1"/>
</dbReference>
<dbReference type="RefSeq" id="WP_378934171.1">
    <property type="nucleotide sequence ID" value="NZ_JBHLVO010000008.1"/>
</dbReference>
<sequence>MRKLIAIDLDGTLLSSKLEISKENIKAIQTAQNQGHVVMICSGRAPEDIRGVIENTSLECPVAGSNGTVVVADGKTLSEISLNKQDVASVANTLDEKKYPFKLYTSHGIFVPTTWSARLTQTFEQNQALADSLSPEEYKRMTEQPAETDSIKIFNQLEEVLKVDDLTIQKFFVPTIEIEKKDDLIASLKKYEGISITTSGPHNIEIMAINGHKGNGLKTMAEYYNIPIESTVAIGDNFNDVPMLEIAGLSVAMGNADPTVKELSDVVTLTNDEHGVAHAIEKFVLNS</sequence>
<dbReference type="SFLD" id="SFLDS00003">
    <property type="entry name" value="Haloacid_Dehalogenase"/>
    <property type="match status" value="1"/>
</dbReference>
<dbReference type="Proteomes" id="UP001589854">
    <property type="component" value="Unassembled WGS sequence"/>
</dbReference>
<dbReference type="PROSITE" id="PS01228">
    <property type="entry name" value="COF_1"/>
    <property type="match status" value="1"/>
</dbReference>
<dbReference type="InterPro" id="IPR000150">
    <property type="entry name" value="Cof"/>
</dbReference>
<dbReference type="EC" id="3.1.3.-" evidence="1"/>
<evidence type="ECO:0000313" key="2">
    <source>
        <dbReference type="Proteomes" id="UP001589854"/>
    </source>
</evidence>
<keyword evidence="2" id="KW-1185">Reference proteome</keyword>
<name>A0ABV6GG50_9BACI</name>
<dbReference type="InterPro" id="IPR006379">
    <property type="entry name" value="HAD-SF_hydro_IIB"/>
</dbReference>
<dbReference type="PRINTS" id="PR00119">
    <property type="entry name" value="CATATPASE"/>
</dbReference>
<dbReference type="PANTHER" id="PTHR10000:SF55">
    <property type="entry name" value="5-AMINO-6-(5-PHOSPHO-D-RIBITYLAMINO)URACIL PHOSPHATASE YCSE"/>
    <property type="match status" value="1"/>
</dbReference>
<protein>
    <submittedName>
        <fullName evidence="1">Cof-type HAD-IIB family hydrolase</fullName>
        <ecNumber evidence="1">3.1.3.-</ecNumber>
    </submittedName>
</protein>
<dbReference type="GO" id="GO:0016787">
    <property type="term" value="F:hydrolase activity"/>
    <property type="evidence" value="ECO:0007669"/>
    <property type="project" value="UniProtKB-KW"/>
</dbReference>
<dbReference type="CDD" id="cd07516">
    <property type="entry name" value="HAD_Pase"/>
    <property type="match status" value="1"/>
</dbReference>
<dbReference type="InterPro" id="IPR023214">
    <property type="entry name" value="HAD_sf"/>
</dbReference>
<gene>
    <name evidence="1" type="ORF">ACFFIX_11890</name>
</gene>
<dbReference type="Gene3D" id="3.30.1240.10">
    <property type="match status" value="1"/>
</dbReference>